<feature type="compositionally biased region" description="Low complexity" evidence="1">
    <location>
        <begin position="446"/>
        <end position="464"/>
    </location>
</feature>
<feature type="region of interest" description="Disordered" evidence="1">
    <location>
        <begin position="1"/>
        <end position="100"/>
    </location>
</feature>
<feature type="region of interest" description="Disordered" evidence="1">
    <location>
        <begin position="1031"/>
        <end position="1070"/>
    </location>
</feature>
<feature type="compositionally biased region" description="Polar residues" evidence="1">
    <location>
        <begin position="49"/>
        <end position="65"/>
    </location>
</feature>
<feature type="compositionally biased region" description="Polar residues" evidence="1">
    <location>
        <begin position="155"/>
        <end position="165"/>
    </location>
</feature>
<feature type="region of interest" description="Disordered" evidence="1">
    <location>
        <begin position="770"/>
        <end position="801"/>
    </location>
</feature>
<feature type="region of interest" description="Disordered" evidence="1">
    <location>
        <begin position="396"/>
        <end position="470"/>
    </location>
</feature>
<feature type="region of interest" description="Disordered" evidence="1">
    <location>
        <begin position="603"/>
        <end position="732"/>
    </location>
</feature>
<feature type="region of interest" description="Disordered" evidence="1">
    <location>
        <begin position="977"/>
        <end position="1006"/>
    </location>
</feature>
<dbReference type="Gene3D" id="3.30.160.60">
    <property type="entry name" value="Classic Zinc Finger"/>
    <property type="match status" value="1"/>
</dbReference>
<feature type="compositionally biased region" description="Basic and acidic residues" evidence="1">
    <location>
        <begin position="263"/>
        <end position="328"/>
    </location>
</feature>
<evidence type="ECO:0000313" key="3">
    <source>
        <dbReference type="EMBL" id="KAK5696552.1"/>
    </source>
</evidence>
<feature type="compositionally biased region" description="Polar residues" evidence="1">
    <location>
        <begin position="197"/>
        <end position="221"/>
    </location>
</feature>
<feature type="compositionally biased region" description="Polar residues" evidence="1">
    <location>
        <begin position="238"/>
        <end position="261"/>
    </location>
</feature>
<feature type="compositionally biased region" description="Low complexity" evidence="1">
    <location>
        <begin position="619"/>
        <end position="629"/>
    </location>
</feature>
<evidence type="ECO:0000313" key="4">
    <source>
        <dbReference type="Proteomes" id="UP001310594"/>
    </source>
</evidence>
<accession>A0AAN7W470</accession>
<name>A0AAN7W470_9PEZI</name>
<feature type="compositionally biased region" description="Polar residues" evidence="1">
    <location>
        <begin position="770"/>
        <end position="781"/>
    </location>
</feature>
<comment type="caution">
    <text evidence="3">The sequence shown here is derived from an EMBL/GenBank/DDBJ whole genome shotgun (WGS) entry which is preliminary data.</text>
</comment>
<feature type="compositionally biased region" description="Low complexity" evidence="1">
    <location>
        <begin position="66"/>
        <end position="100"/>
    </location>
</feature>
<feature type="compositionally biased region" description="Pro residues" evidence="1">
    <location>
        <begin position="783"/>
        <end position="797"/>
    </location>
</feature>
<feature type="region of interest" description="Disordered" evidence="1">
    <location>
        <begin position="155"/>
        <end position="373"/>
    </location>
</feature>
<feature type="region of interest" description="Disordered" evidence="1">
    <location>
        <begin position="538"/>
        <end position="591"/>
    </location>
</feature>
<dbReference type="PANTHER" id="PTHR48125">
    <property type="entry name" value="LP07818P1"/>
    <property type="match status" value="1"/>
</dbReference>
<feature type="compositionally biased region" description="Basic and acidic residues" evidence="1">
    <location>
        <begin position="655"/>
        <end position="680"/>
    </location>
</feature>
<dbReference type="PANTHER" id="PTHR48125:SF12">
    <property type="entry name" value="AT HOOK TRANSCRIPTION FACTOR FAMILY-RELATED"/>
    <property type="match status" value="1"/>
</dbReference>
<gene>
    <name evidence="3" type="ORF">LTR97_007855</name>
</gene>
<dbReference type="EMBL" id="JAVRQU010000012">
    <property type="protein sequence ID" value="KAK5696552.1"/>
    <property type="molecule type" value="Genomic_DNA"/>
</dbReference>
<sequence length="1292" mass="138126">MSRYNYPSANSATNSNSANYYHPVGSQPSQPTGYTYGSTTSGTTSYSTAPNSAAYQGYGSSYDSHQQTQQQQYGTSAPAATSSTSRTNAAASMNGQGQAQEYAQQATNAAAGGGNTCDSSSWAAAGYGSYGASQTNRTQSSTSPLYATQATAGTFGNLSLPDQSRTQTTGYTPQGYQAPRQTSAAPTSATYPAYASQTSTAQQPQRYNSPAQAQSNQTRQPARSAAGHQPSPRMAAVHQSNRQQSASAEPPATTMTVNPSQVYDDRAERQRKAQIEAEKRRKREEEQAAQKAEEDRIAAEKAKVQAEEDAAKAAEEAAAKKAENDRKAEQRKKAREEKRQSKTAAATLQKMASAGGLGASISGGDEEGPPLNAEEAEMRAMFKKMREFNAKNPAMLAKLWEEERSTHSTAGSPSQPAKATPAAPVATSKAPAASSAKTGQFKPFQKPATAKAAPKAPTASASSSLWPPQKKGSLAEAAAKWLAGLPENAGKTVAKDEVFKILEANPSYVQLCEALEGLGLKFERSALARELLKAVPDGMKGGQPAASPSLPNGSALKTRGTPSDTPKKRIGRPKKIPEPPAPTTVDYEAPRFTSLADAAREIYRTPSMSMPRGGPVRAPPAMMQATPATHAPPPMNDYRPPSIPSQPPAQSPIEVKPELKPEEPRRPPANKEEAARKRTFGDLVDLTADMSDDEPPPKKMVFQMGTGQTNGLSQPNGPPQQPQTNGANTGIFKPMNAADFYKRPAAPPGATPGLGGLHVAAPWQPKTVPSNVPVANQNAQARPQPPVLPAPPPPKPKGPSLEVKQIERVKGKMLVEPIMRDRVARKSKYDPRTVARDVLLATGRHPDMRALNAHLSTMAKLLGDHGGSFEIDGQRGNRSDLSTIRWDIIDVTEPAKAKAEEAKTKPIALLSMEETADADDEDDDPTPMETVRQTVDNGDGTMGVIVSQQPLGLNGKVKKKRGRKPRHTIDTIETVSFADGTGNPRRITIGGDGATPTQRAPAQGTPATGEAIGYSQFRQIDADGNVIKKKGRPFGWRKSVHSREAQGLTPPKPGAPRGPKKAGPSGEKPLVEPEYQVWECKWRNCGSELHNLETLKKHVVKLHGKGNERREFECLWEGCEGAPQATGSGKGKAKAEENSVATFPDLARWLEHVNKAHLLPVAWKLGDGPRGGTASDYNGHTDSEAYLSDAQGRAVTPLIRPAADREATSRVMPAALRKPGVASMKDVGHLSKDEKNALEELEGLENHKNAVGVTMERTGAVFANKKRRQGFLDDEDFEDEVESEGVTWEGED</sequence>
<feature type="compositionally biased region" description="Low complexity" evidence="1">
    <location>
        <begin position="32"/>
        <end position="48"/>
    </location>
</feature>
<protein>
    <recommendedName>
        <fullName evidence="2">C2H2-type domain-containing protein</fullName>
    </recommendedName>
</protein>
<feature type="region of interest" description="Disordered" evidence="1">
    <location>
        <begin position="1273"/>
        <end position="1292"/>
    </location>
</feature>
<organism evidence="3 4">
    <name type="scientific">Elasticomyces elasticus</name>
    <dbReference type="NCBI Taxonomy" id="574655"/>
    <lineage>
        <taxon>Eukaryota</taxon>
        <taxon>Fungi</taxon>
        <taxon>Dikarya</taxon>
        <taxon>Ascomycota</taxon>
        <taxon>Pezizomycotina</taxon>
        <taxon>Dothideomycetes</taxon>
        <taxon>Dothideomycetidae</taxon>
        <taxon>Mycosphaerellales</taxon>
        <taxon>Teratosphaeriaceae</taxon>
        <taxon>Elasticomyces</taxon>
    </lineage>
</organism>
<feature type="compositionally biased region" description="Low complexity" evidence="1">
    <location>
        <begin position="417"/>
        <end position="438"/>
    </location>
</feature>
<feature type="compositionally biased region" description="Low complexity" evidence="1">
    <location>
        <begin position="166"/>
        <end position="196"/>
    </location>
</feature>
<proteinExistence type="predicted"/>
<feature type="compositionally biased region" description="Low complexity" evidence="1">
    <location>
        <begin position="1"/>
        <end position="21"/>
    </location>
</feature>
<evidence type="ECO:0000256" key="1">
    <source>
        <dbReference type="SAM" id="MobiDB-lite"/>
    </source>
</evidence>
<feature type="compositionally biased region" description="Pro residues" evidence="1">
    <location>
        <begin position="630"/>
        <end position="650"/>
    </location>
</feature>
<dbReference type="InterPro" id="IPR013087">
    <property type="entry name" value="Znf_C2H2_type"/>
</dbReference>
<reference evidence="3" key="1">
    <citation type="submission" date="2023-08" db="EMBL/GenBank/DDBJ databases">
        <title>Black Yeasts Isolated from many extreme environments.</title>
        <authorList>
            <person name="Coleine C."/>
            <person name="Stajich J.E."/>
            <person name="Selbmann L."/>
        </authorList>
    </citation>
    <scope>NUCLEOTIDE SEQUENCE</scope>
    <source>
        <strain evidence="3">CCFEE 5810</strain>
    </source>
</reference>
<evidence type="ECO:0000259" key="2">
    <source>
        <dbReference type="PROSITE" id="PS00028"/>
    </source>
</evidence>
<dbReference type="Proteomes" id="UP001310594">
    <property type="component" value="Unassembled WGS sequence"/>
</dbReference>
<dbReference type="PROSITE" id="PS00028">
    <property type="entry name" value="ZINC_FINGER_C2H2_1"/>
    <property type="match status" value="1"/>
</dbReference>
<feature type="domain" description="C2H2-type" evidence="2">
    <location>
        <begin position="1080"/>
        <end position="1103"/>
    </location>
</feature>